<protein>
    <submittedName>
        <fullName evidence="1">Uncharacterized protein</fullName>
    </submittedName>
</protein>
<accession>A0A8J2M844</accession>
<keyword evidence="2" id="KW-1185">Reference proteome</keyword>
<sequence>MLIDLENIRSFVIRHDLLAHLKELGDHDWKIWSDQGNIGDFKDFMDELLSETLRNGINHIDPADHIKSYRSYRSILTSAKLGRFELDFSRPYDYRIHILLDQLTISLKRLKLVYMDMYYL</sequence>
<name>A0A8J2M844_9BILA</name>
<dbReference type="Proteomes" id="UP000746747">
    <property type="component" value="Unassembled WGS sequence"/>
</dbReference>
<dbReference type="SUPFAM" id="SSF51430">
    <property type="entry name" value="NAD(P)-linked oxidoreductase"/>
    <property type="match status" value="1"/>
</dbReference>
<evidence type="ECO:0000313" key="1">
    <source>
        <dbReference type="EMBL" id="CAG9535901.1"/>
    </source>
</evidence>
<dbReference type="Gene3D" id="3.20.20.100">
    <property type="entry name" value="NADP-dependent oxidoreductase domain"/>
    <property type="match status" value="1"/>
</dbReference>
<dbReference type="AlphaFoldDB" id="A0A8J2M844"/>
<evidence type="ECO:0000313" key="2">
    <source>
        <dbReference type="Proteomes" id="UP000746747"/>
    </source>
</evidence>
<reference evidence="1" key="1">
    <citation type="submission" date="2021-09" db="EMBL/GenBank/DDBJ databases">
        <authorList>
            <consortium name="Pathogen Informatics"/>
        </authorList>
    </citation>
    <scope>NUCLEOTIDE SEQUENCE</scope>
</reference>
<comment type="caution">
    <text evidence="1">The sequence shown here is derived from an EMBL/GenBank/DDBJ whole genome shotgun (WGS) entry which is preliminary data.</text>
</comment>
<dbReference type="OrthoDB" id="48988at2759"/>
<proteinExistence type="predicted"/>
<dbReference type="InterPro" id="IPR036812">
    <property type="entry name" value="NAD(P)_OxRdtase_dom_sf"/>
</dbReference>
<dbReference type="EMBL" id="CAKAEH010001412">
    <property type="protein sequence ID" value="CAG9535901.1"/>
    <property type="molecule type" value="Genomic_DNA"/>
</dbReference>
<organism evidence="1 2">
    <name type="scientific">Cercopithifilaria johnstoni</name>
    <dbReference type="NCBI Taxonomy" id="2874296"/>
    <lineage>
        <taxon>Eukaryota</taxon>
        <taxon>Metazoa</taxon>
        <taxon>Ecdysozoa</taxon>
        <taxon>Nematoda</taxon>
        <taxon>Chromadorea</taxon>
        <taxon>Rhabditida</taxon>
        <taxon>Spirurina</taxon>
        <taxon>Spiruromorpha</taxon>
        <taxon>Filarioidea</taxon>
        <taxon>Onchocercidae</taxon>
        <taxon>Cercopithifilaria</taxon>
    </lineage>
</organism>
<gene>
    <name evidence="1" type="ORF">CJOHNSTONI_LOCUS5875</name>
</gene>